<comment type="caution">
    <text evidence="1">The sequence shown here is derived from an EMBL/GenBank/DDBJ whole genome shotgun (WGS) entry which is preliminary data.</text>
</comment>
<protein>
    <submittedName>
        <fullName evidence="1">Uncharacterized protein</fullName>
    </submittedName>
</protein>
<organism evidence="1">
    <name type="scientific">marine sediment metagenome</name>
    <dbReference type="NCBI Taxonomy" id="412755"/>
    <lineage>
        <taxon>unclassified sequences</taxon>
        <taxon>metagenomes</taxon>
        <taxon>ecological metagenomes</taxon>
    </lineage>
</organism>
<gene>
    <name evidence="1" type="ORF">LCGC14_1906450</name>
</gene>
<name>A0A0F9FVF8_9ZZZZ</name>
<sequence>MVSSALCKLLRKNIPQENIINVNIGAELITIRIRLNENNDLYWLKDSSINPKTVWGIEHNDYDQKSKDALNTLGIRRCKIIKNPFRLFAFKKYSSDSTCRYLTIGVMDSLKIACRILRLTLSALLWNEFGWIQSKKATYVLGTSLWESIYKQLNIRIFWSMHDIDPNKLVKAQAIENLGGLYIGSHWSNHPMCRVDVQKCYDVLFAWGAHFEHDLYRGFPYMAVFQVGYPSDFYFEEKRASALKISNKYPGKFIVSFQDNIMACDLMYSKNMHLQIYKIFLSIIENNPNFILFLKPKYKWTFDKILLELPELQQTIDKGRVEVFLGDTTWTKAVPATVGMASHLVIGLGISSAAAECFFAGTVAFHADFTGFERNTFAQEGLNKIVFRDVESLEHAIYRQIEGEGVTVEECKPYYESLDSFQDGKAYIRTGYTIKRLQEKLQTGYSRENAVKQVKDDYQQYLTTFLALPN</sequence>
<evidence type="ECO:0000313" key="1">
    <source>
        <dbReference type="EMBL" id="KKL90263.1"/>
    </source>
</evidence>
<dbReference type="EMBL" id="LAZR01020055">
    <property type="protein sequence ID" value="KKL90263.1"/>
    <property type="molecule type" value="Genomic_DNA"/>
</dbReference>
<dbReference type="AlphaFoldDB" id="A0A0F9FVF8"/>
<proteinExistence type="predicted"/>
<accession>A0A0F9FVF8</accession>
<reference evidence="1" key="1">
    <citation type="journal article" date="2015" name="Nature">
        <title>Complex archaea that bridge the gap between prokaryotes and eukaryotes.</title>
        <authorList>
            <person name="Spang A."/>
            <person name="Saw J.H."/>
            <person name="Jorgensen S.L."/>
            <person name="Zaremba-Niedzwiedzka K."/>
            <person name="Martijn J."/>
            <person name="Lind A.E."/>
            <person name="van Eijk R."/>
            <person name="Schleper C."/>
            <person name="Guy L."/>
            <person name="Ettema T.J."/>
        </authorList>
    </citation>
    <scope>NUCLEOTIDE SEQUENCE</scope>
</reference>